<dbReference type="AlphaFoldDB" id="Q648H4"/>
<name>Q648H4_UNCAG</name>
<reference evidence="1" key="1">
    <citation type="journal article" date="2004" name="Science">
        <title>Reverse methanogenesis: testing the hypothesis with environmental genomics.</title>
        <authorList>
            <person name="Hallam S.J."/>
            <person name="Putnam N."/>
            <person name="Preston C.M."/>
            <person name="Detter J.C."/>
            <person name="Rokhsar D."/>
            <person name="Richardson P.M."/>
            <person name="DeLong E.F."/>
        </authorList>
    </citation>
    <scope>NUCLEOTIDE SEQUENCE</scope>
</reference>
<gene>
    <name evidence="1" type="ORF">GZ37D1_50</name>
</gene>
<evidence type="ECO:0000313" key="1">
    <source>
        <dbReference type="EMBL" id="AAU84203.1"/>
    </source>
</evidence>
<organism evidence="1">
    <name type="scientific">Uncultured archaeon GZfos26G2</name>
    <dbReference type="NCBI Taxonomy" id="3386331"/>
    <lineage>
        <taxon>Archaea</taxon>
        <taxon>Methanobacteriati</taxon>
        <taxon>Methanobacteriota</taxon>
        <taxon>Stenosarchaea group</taxon>
        <taxon>Methanomicrobia</taxon>
        <taxon>Candidatus Methanophagales</taxon>
        <taxon>Candidatus Methanophagaceae</taxon>
        <taxon>Candidatus Methanophaga</taxon>
    </lineage>
</organism>
<proteinExistence type="predicted"/>
<reference evidence="1" key="2">
    <citation type="submission" date="2004-08" db="EMBL/GenBank/DDBJ databases">
        <authorList>
            <person name="Putnam N."/>
            <person name="Detter J.C."/>
            <person name="Richardson P.M."/>
            <person name="Rokhsar D."/>
        </authorList>
    </citation>
    <scope>NUCLEOTIDE SEQUENCE</scope>
</reference>
<dbReference type="EMBL" id="AY714868">
    <property type="protein sequence ID" value="AAU84203.1"/>
    <property type="molecule type" value="Genomic_DNA"/>
</dbReference>
<accession>Q648H4</accession>
<sequence>MPFLFNRPQMRASTKKKCVFLMFEKEARVAKSVFSGWLVSVCFPFYVSPPASV</sequence>
<protein>
    <submittedName>
        <fullName evidence="1">Uncharacterized protein</fullName>
    </submittedName>
</protein>